<dbReference type="InterPro" id="IPR011650">
    <property type="entry name" value="Peptidase_M20_dimer"/>
</dbReference>
<feature type="binding site" evidence="2">
    <location>
        <position position="139"/>
    </location>
    <ligand>
        <name>Mn(2+)</name>
        <dbReference type="ChEBI" id="CHEBI:29035"/>
        <label>2</label>
    </ligand>
</feature>
<comment type="cofactor">
    <cofactor evidence="2">
        <name>Mn(2+)</name>
        <dbReference type="ChEBI" id="CHEBI:29035"/>
    </cofactor>
    <text evidence="2">The Mn(2+) ion enhances activity.</text>
</comment>
<dbReference type="SUPFAM" id="SSF55031">
    <property type="entry name" value="Bacterial exopeptidase dimerisation domain"/>
    <property type="match status" value="1"/>
</dbReference>
<dbReference type="InterPro" id="IPR017439">
    <property type="entry name" value="Amidohydrolase"/>
</dbReference>
<feature type="binding site" evidence="2">
    <location>
        <position position="175"/>
    </location>
    <ligand>
        <name>Mn(2+)</name>
        <dbReference type="ChEBI" id="CHEBI:29035"/>
        <label>2</label>
    </ligand>
</feature>
<dbReference type="Gene3D" id="3.30.70.360">
    <property type="match status" value="1"/>
</dbReference>
<dbReference type="Proteomes" id="UP000190044">
    <property type="component" value="Unassembled WGS sequence"/>
</dbReference>
<dbReference type="PANTHER" id="PTHR11014:SF63">
    <property type="entry name" value="METALLOPEPTIDASE, PUTATIVE (AFU_ORTHOLOGUE AFUA_6G09600)-RELATED"/>
    <property type="match status" value="1"/>
</dbReference>
<dbReference type="NCBIfam" id="TIGR01891">
    <property type="entry name" value="amidohydrolases"/>
    <property type="match status" value="1"/>
</dbReference>
<keyword evidence="2" id="KW-0464">Manganese</keyword>
<dbReference type="RefSeq" id="WP_079639010.1">
    <property type="nucleotide sequence ID" value="NZ_FUYP01000014.1"/>
</dbReference>
<dbReference type="Gene3D" id="3.40.630.10">
    <property type="entry name" value="Zn peptidases"/>
    <property type="match status" value="1"/>
</dbReference>
<dbReference type="GO" id="GO:0016787">
    <property type="term" value="F:hydrolase activity"/>
    <property type="evidence" value="ECO:0007669"/>
    <property type="project" value="UniProtKB-KW"/>
</dbReference>
<keyword evidence="1 5" id="KW-0378">Hydrolase</keyword>
<feature type="binding site" evidence="2">
    <location>
        <position position="202"/>
    </location>
    <ligand>
        <name>Mn(2+)</name>
        <dbReference type="ChEBI" id="CHEBI:29035"/>
        <label>2</label>
    </ligand>
</feature>
<evidence type="ECO:0000313" key="6">
    <source>
        <dbReference type="Proteomes" id="UP000190044"/>
    </source>
</evidence>
<reference evidence="6" key="1">
    <citation type="submission" date="2017-02" db="EMBL/GenBank/DDBJ databases">
        <authorList>
            <person name="Varghese N."/>
            <person name="Submissions S."/>
        </authorList>
    </citation>
    <scope>NUCLEOTIDE SEQUENCE [LARGE SCALE GENOMIC DNA]</scope>
    <source>
        <strain evidence="6">R11H</strain>
    </source>
</reference>
<dbReference type="PIRSF" id="PIRSF005962">
    <property type="entry name" value="Pept_M20D_amidohydro"/>
    <property type="match status" value="1"/>
</dbReference>
<sequence length="445" mass="45788">MAKRGLWWAASLALSLAATSAQAAPDVGAAHARLSALLDEKYPALEAIYKDLHRHPELAMQEVRTAGILAQQLRKAGFAVTEKVGGTGVVGVLRNGDGPTILVRADMDGLPMEEKTGLAWASKARATYEGKDVPVMHACGHDTHVAYLVGVAEALSAMRDSWSGTIVLIGQPAEETLKGARAMLDDGLLKRFPKPDFGFAAHVSNLPSGVVAVKAGPSSSASDSYSIVFHGRGGHGSMPAATIDPIPIAARFVTDAQLLISRETDPAAFGVLTVGAIHAGSAPNIIPDSAEVKVNLRSQSPEIREHLRTGTARVAKAAAAMGNAPEPTITYLGGTGALTNDEAMASAAAALLGSVFGKGLVFAPASAAPLSGSEDYSEFVEAGVPSVFFGIGGYDPALLAELKAKGEAAPTNHSPFFAPQAEPAIRNAITAITLSIIGGVRPAAE</sequence>
<dbReference type="InterPro" id="IPR002933">
    <property type="entry name" value="Peptidase_M20"/>
</dbReference>
<dbReference type="SUPFAM" id="SSF53187">
    <property type="entry name" value="Zn-dependent exopeptidases"/>
    <property type="match status" value="1"/>
</dbReference>
<keyword evidence="2" id="KW-0479">Metal-binding</keyword>
<keyword evidence="6" id="KW-1185">Reference proteome</keyword>
<dbReference type="Pfam" id="PF07687">
    <property type="entry name" value="M20_dimer"/>
    <property type="match status" value="1"/>
</dbReference>
<feature type="signal peptide" evidence="3">
    <location>
        <begin position="1"/>
        <end position="23"/>
    </location>
</feature>
<feature type="chain" id="PRO_5012097648" evidence="3">
    <location>
        <begin position="24"/>
        <end position="445"/>
    </location>
</feature>
<dbReference type="Pfam" id="PF01546">
    <property type="entry name" value="Peptidase_M20"/>
    <property type="match status" value="1"/>
</dbReference>
<dbReference type="OrthoDB" id="9777385at2"/>
<evidence type="ECO:0000256" key="3">
    <source>
        <dbReference type="SAM" id="SignalP"/>
    </source>
</evidence>
<keyword evidence="3" id="KW-0732">Signal</keyword>
<accession>A0A1T5DED5</accession>
<dbReference type="GO" id="GO:0046872">
    <property type="term" value="F:metal ion binding"/>
    <property type="evidence" value="ECO:0007669"/>
    <property type="project" value="UniProtKB-KW"/>
</dbReference>
<evidence type="ECO:0000256" key="1">
    <source>
        <dbReference type="ARBA" id="ARBA00022801"/>
    </source>
</evidence>
<dbReference type="AlphaFoldDB" id="A0A1T5DED5"/>
<proteinExistence type="predicted"/>
<dbReference type="EMBL" id="FUYP01000014">
    <property type="protein sequence ID" value="SKB69883.1"/>
    <property type="molecule type" value="Genomic_DNA"/>
</dbReference>
<feature type="binding site" evidence="2">
    <location>
        <position position="413"/>
    </location>
    <ligand>
        <name>Mn(2+)</name>
        <dbReference type="ChEBI" id="CHEBI:29035"/>
        <label>2</label>
    </ligand>
</feature>
<name>A0A1T5DED5_9SPHN</name>
<evidence type="ECO:0000256" key="2">
    <source>
        <dbReference type="PIRSR" id="PIRSR005962-1"/>
    </source>
</evidence>
<dbReference type="InterPro" id="IPR036264">
    <property type="entry name" value="Bact_exopeptidase_dim_dom"/>
</dbReference>
<feature type="binding site" evidence="2">
    <location>
        <position position="141"/>
    </location>
    <ligand>
        <name>Mn(2+)</name>
        <dbReference type="ChEBI" id="CHEBI:29035"/>
        <label>2</label>
    </ligand>
</feature>
<dbReference type="PANTHER" id="PTHR11014">
    <property type="entry name" value="PEPTIDASE M20 FAMILY MEMBER"/>
    <property type="match status" value="1"/>
</dbReference>
<feature type="domain" description="Peptidase M20 dimerisation" evidence="4">
    <location>
        <begin position="224"/>
        <end position="316"/>
    </location>
</feature>
<protein>
    <submittedName>
        <fullName evidence="5">Hippurate hydrolase</fullName>
    </submittedName>
</protein>
<organism evidence="5 6">
    <name type="scientific">Sphingopyxis flava</name>
    <dbReference type="NCBI Taxonomy" id="1507287"/>
    <lineage>
        <taxon>Bacteria</taxon>
        <taxon>Pseudomonadati</taxon>
        <taxon>Pseudomonadota</taxon>
        <taxon>Alphaproteobacteria</taxon>
        <taxon>Sphingomonadales</taxon>
        <taxon>Sphingomonadaceae</taxon>
        <taxon>Sphingopyxis</taxon>
    </lineage>
</organism>
<evidence type="ECO:0000313" key="5">
    <source>
        <dbReference type="EMBL" id="SKB69883.1"/>
    </source>
</evidence>
<gene>
    <name evidence="5" type="ORF">SAMN06295937_101429</name>
</gene>
<evidence type="ECO:0000259" key="4">
    <source>
        <dbReference type="Pfam" id="PF07687"/>
    </source>
</evidence>